<keyword evidence="2" id="KW-1185">Reference proteome</keyword>
<dbReference type="AlphaFoldDB" id="A0A328P7R7"/>
<dbReference type="Proteomes" id="UP000248926">
    <property type="component" value="Unassembled WGS sequence"/>
</dbReference>
<proteinExistence type="predicted"/>
<comment type="caution">
    <text evidence="1">The sequence shown here is derived from an EMBL/GenBank/DDBJ whole genome shotgun (WGS) entry which is preliminary data.</text>
</comment>
<gene>
    <name evidence="1" type="ORF">CA260_07565</name>
</gene>
<evidence type="ECO:0000313" key="2">
    <source>
        <dbReference type="Proteomes" id="UP000248926"/>
    </source>
</evidence>
<dbReference type="EMBL" id="NFZS01000001">
    <property type="protein sequence ID" value="RAO77710.1"/>
    <property type="molecule type" value="Genomic_DNA"/>
</dbReference>
<protein>
    <submittedName>
        <fullName evidence="1">Uncharacterized protein</fullName>
    </submittedName>
</protein>
<evidence type="ECO:0000313" key="1">
    <source>
        <dbReference type="EMBL" id="RAO77710.1"/>
    </source>
</evidence>
<name>A0A328P7R7_9GAMM</name>
<organism evidence="1 2">
    <name type="scientific">Dyella jiangningensis</name>
    <dbReference type="NCBI Taxonomy" id="1379159"/>
    <lineage>
        <taxon>Bacteria</taxon>
        <taxon>Pseudomonadati</taxon>
        <taxon>Pseudomonadota</taxon>
        <taxon>Gammaproteobacteria</taxon>
        <taxon>Lysobacterales</taxon>
        <taxon>Rhodanobacteraceae</taxon>
        <taxon>Dyella</taxon>
    </lineage>
</organism>
<sequence length="60" mass="6834">MFIPLLVDQTGGPEMVQNRSMVLHASASQHGRKSWWVETRLFFCRSAPRARPQSHDITAP</sequence>
<accession>A0A328P7R7</accession>
<reference evidence="1 2" key="1">
    <citation type="journal article" date="2018" name="Genet. Mol. Biol.">
        <title>The genome sequence of Dyella jiangningensis FCAV SCS01 from a lignocellulose-decomposing microbial consortium metagenome reveals potential for biotechnological applications.</title>
        <authorList>
            <person name="Desiderato J.G."/>
            <person name="Alvarenga D.O."/>
            <person name="Constancio M.T.L."/>
            <person name="Alves L.M.C."/>
            <person name="Varani A.M."/>
        </authorList>
    </citation>
    <scope>NUCLEOTIDE SEQUENCE [LARGE SCALE GENOMIC DNA]</scope>
    <source>
        <strain evidence="1 2">FCAV SCS01</strain>
    </source>
</reference>